<organism evidence="3 4">
    <name type="scientific">Claviceps pusilla</name>
    <dbReference type="NCBI Taxonomy" id="123648"/>
    <lineage>
        <taxon>Eukaryota</taxon>
        <taxon>Fungi</taxon>
        <taxon>Dikarya</taxon>
        <taxon>Ascomycota</taxon>
        <taxon>Pezizomycotina</taxon>
        <taxon>Sordariomycetes</taxon>
        <taxon>Hypocreomycetidae</taxon>
        <taxon>Hypocreales</taxon>
        <taxon>Clavicipitaceae</taxon>
        <taxon>Claviceps</taxon>
    </lineage>
</organism>
<keyword evidence="4" id="KW-1185">Reference proteome</keyword>
<evidence type="ECO:0000259" key="2">
    <source>
        <dbReference type="SMART" id="SM01017"/>
    </source>
</evidence>
<name>A0A9P7N525_9HYPO</name>
<feature type="compositionally biased region" description="Pro residues" evidence="1">
    <location>
        <begin position="491"/>
        <end position="500"/>
    </location>
</feature>
<sequence>MAPTSTCERKVTLLQQIDVGLLSPPRPRTIFLEPISKRTRRKKSILNDKASGLATHEINDLTSEAGSSIITEDSIRGEPSSMTPGEGRGGSTTSDMYSEVSAESVRSVSTAGRAADFTQLSHVGSTLTSAAKQQVVDDKTITATIELLRGGCLPGETVTVRVTVQHIKRVKSMTGVIVTLFRQSKIDTTPPPSLSSETSRSARRLTKQDPSFSRSRAVIGGLSLCSSSSTSVFRKDLDQNAAPLIIDPATLQASVTVSVRVPDDAFPTIKGVPGDMISFKYQAEVIVDLGGRLTTQLNGSSSASRLGTPGGSNADQNQACFFGHQRGSNIADTSQVRGQKGVISVSLETVVGTIDSAGLRHTPKPTVARSRTIRIAETAEEEAHQHQHQHYHGANEEYDDDDDDDEDDDDHGDVIRPDTISGTGAPAYGSTLSNGHSYTSPRDNHLNYTAPPPHSAGDPQLPWVSTGTSSSLSHTNSVRHHYHHHHHHPPRSTPLPPPSHAAPSYVPSPQMPSEATMTEKERIRQAETRLLPSQPPAGPSNQADEDNIYDAEDTFRTTTNGPMVPPLDAVQEEPTAPPAEEVVDAGLRVSNPTEDKQELERQRLMAEASAPPEFPEDMMAPSSSHAGPAPLVEPTAPDLNDDEGTADSYTGYVVEAGTSRASGSEQLPAYQR</sequence>
<gene>
    <name evidence="3" type="ORF">E4U43_004784</name>
</gene>
<dbReference type="AlphaFoldDB" id="A0A9P7N525"/>
<dbReference type="InterPro" id="IPR014752">
    <property type="entry name" value="Arrestin-like_C"/>
</dbReference>
<feature type="compositionally biased region" description="Acidic residues" evidence="1">
    <location>
        <begin position="396"/>
        <end position="411"/>
    </location>
</feature>
<evidence type="ECO:0000256" key="1">
    <source>
        <dbReference type="SAM" id="MobiDB-lite"/>
    </source>
</evidence>
<dbReference type="Proteomes" id="UP000748025">
    <property type="component" value="Unassembled WGS sequence"/>
</dbReference>
<evidence type="ECO:0000313" key="4">
    <source>
        <dbReference type="Proteomes" id="UP000748025"/>
    </source>
</evidence>
<comment type="caution">
    <text evidence="3">The sequence shown here is derived from an EMBL/GenBank/DDBJ whole genome shotgun (WGS) entry which is preliminary data.</text>
</comment>
<feature type="compositionally biased region" description="Polar residues" evidence="1">
    <location>
        <begin position="430"/>
        <end position="441"/>
    </location>
</feature>
<feature type="domain" description="Arrestin C-terminal-like" evidence="2">
    <location>
        <begin position="137"/>
        <end position="311"/>
    </location>
</feature>
<dbReference type="InterPro" id="IPR011022">
    <property type="entry name" value="Arrestin_C-like"/>
</dbReference>
<feature type="region of interest" description="Disordered" evidence="1">
    <location>
        <begin position="555"/>
        <end position="672"/>
    </location>
</feature>
<dbReference type="Gene3D" id="2.60.40.640">
    <property type="match status" value="1"/>
</dbReference>
<protein>
    <recommendedName>
        <fullName evidence="2">Arrestin C-terminal-like domain-containing protein</fullName>
    </recommendedName>
</protein>
<feature type="region of interest" description="Disordered" evidence="1">
    <location>
        <begin position="379"/>
        <end position="521"/>
    </location>
</feature>
<proteinExistence type="predicted"/>
<feature type="region of interest" description="Disordered" evidence="1">
    <location>
        <begin position="64"/>
        <end position="97"/>
    </location>
</feature>
<feature type="compositionally biased region" description="Basic residues" evidence="1">
    <location>
        <begin position="477"/>
        <end position="490"/>
    </location>
</feature>
<reference evidence="3" key="1">
    <citation type="journal article" date="2020" name="bioRxiv">
        <title>Whole genome comparisons of ergot fungi reveals the divergence and evolution of species within the genus Claviceps are the result of varying mechanisms driving genome evolution and host range expansion.</title>
        <authorList>
            <person name="Wyka S.A."/>
            <person name="Mondo S.J."/>
            <person name="Liu M."/>
            <person name="Dettman J."/>
            <person name="Nalam V."/>
            <person name="Broders K.D."/>
        </authorList>
    </citation>
    <scope>NUCLEOTIDE SEQUENCE</scope>
    <source>
        <strain evidence="3">CCC 602</strain>
    </source>
</reference>
<dbReference type="OrthoDB" id="7785529at2759"/>
<feature type="compositionally biased region" description="Basic and acidic residues" evidence="1">
    <location>
        <begin position="593"/>
        <end position="604"/>
    </location>
</feature>
<feature type="region of interest" description="Disordered" evidence="1">
    <location>
        <begin position="187"/>
        <end position="212"/>
    </location>
</feature>
<accession>A0A9P7N525</accession>
<dbReference type="EMBL" id="SRPW01003107">
    <property type="protein sequence ID" value="KAG5988329.1"/>
    <property type="molecule type" value="Genomic_DNA"/>
</dbReference>
<evidence type="ECO:0000313" key="3">
    <source>
        <dbReference type="EMBL" id="KAG5988329.1"/>
    </source>
</evidence>
<dbReference type="SMART" id="SM01017">
    <property type="entry name" value="Arrestin_C"/>
    <property type="match status" value="1"/>
</dbReference>
<feature type="compositionally biased region" description="Polar residues" evidence="1">
    <location>
        <begin position="463"/>
        <end position="472"/>
    </location>
</feature>